<evidence type="ECO:0000313" key="3">
    <source>
        <dbReference type="Proteomes" id="UP000838763"/>
    </source>
</evidence>
<dbReference type="AlphaFoldDB" id="A0A9P1H7Z3"/>
<protein>
    <submittedName>
        <fullName evidence="2">Uncharacterized protein</fullName>
    </submittedName>
</protein>
<dbReference type="OrthoDB" id="5073671at2759"/>
<feature type="region of interest" description="Disordered" evidence="1">
    <location>
        <begin position="1"/>
        <end position="27"/>
    </location>
</feature>
<accession>A0A9P1H7Z3</accession>
<dbReference type="EMBL" id="CALLCH030000016">
    <property type="protein sequence ID" value="CAI4217635.1"/>
    <property type="molecule type" value="Genomic_DNA"/>
</dbReference>
<feature type="region of interest" description="Disordered" evidence="1">
    <location>
        <begin position="195"/>
        <end position="220"/>
    </location>
</feature>
<reference evidence="2" key="1">
    <citation type="submission" date="2022-11" db="EMBL/GenBank/DDBJ databases">
        <authorList>
            <person name="Scott C."/>
            <person name="Bruce N."/>
        </authorList>
    </citation>
    <scope>NUCLEOTIDE SEQUENCE</scope>
</reference>
<evidence type="ECO:0000313" key="2">
    <source>
        <dbReference type="EMBL" id="CAI4217635.1"/>
    </source>
</evidence>
<name>A0A9P1H7Z3_9PEZI</name>
<evidence type="ECO:0000256" key="1">
    <source>
        <dbReference type="SAM" id="MobiDB-lite"/>
    </source>
</evidence>
<dbReference type="Proteomes" id="UP000838763">
    <property type="component" value="Unassembled WGS sequence"/>
</dbReference>
<keyword evidence="3" id="KW-1185">Reference proteome</keyword>
<sequence length="337" mass="37340">MDSGVDLQVDGNRPDDPPTPPTRPPVYAELHQPDSHHELHLEAPPAYAYKDRGPLPPRPIILPPAAYRAFPAVVSLHRKPSINVADMGTLKLCEDESGDNVIYLVKIHDISVHASKLLSFNSNSCVFVPCLHPTTTPFAREVMRVVKGQKTATFQFSFEVGSDGLRRDTFEWRKSARDPEIPSNGFKLVRLAPSFSSTTTPPPTENVSAESDPSTSDSRERFSSASFASCRTLAPGEETVAVLTWGKVPVVGKHEFTLRFVGSGLTGEFGQRWSLAVVATALRVWILRSDGRTTKASLAIGTRMWGILADMLLYGDMSHGRFEQRWFEIFESKTLYK</sequence>
<gene>
    <name evidence="2" type="ORF">PPNO1_LOCUS7240</name>
</gene>
<organism evidence="2 3">
    <name type="scientific">Parascedosporium putredinis</name>
    <dbReference type="NCBI Taxonomy" id="1442378"/>
    <lineage>
        <taxon>Eukaryota</taxon>
        <taxon>Fungi</taxon>
        <taxon>Dikarya</taxon>
        <taxon>Ascomycota</taxon>
        <taxon>Pezizomycotina</taxon>
        <taxon>Sordariomycetes</taxon>
        <taxon>Hypocreomycetidae</taxon>
        <taxon>Microascales</taxon>
        <taxon>Microascaceae</taxon>
        <taxon>Parascedosporium</taxon>
    </lineage>
</organism>
<comment type="caution">
    <text evidence="2">The sequence shown here is derived from an EMBL/GenBank/DDBJ whole genome shotgun (WGS) entry which is preliminary data.</text>
</comment>
<proteinExistence type="predicted"/>